<accession>A0A6A6N238</accession>
<comment type="caution">
    <text evidence="2">The sequence shown here is derived from an EMBL/GenBank/DDBJ whole genome shotgun (WGS) entry which is preliminary data.</text>
</comment>
<sequence>MHDSMHDLAAQVAEDEIILLNSDAKRVGKKTRHLSINFEVESWQKVANCLPNVSKVRTFISFSWSKNHDIKEVECDEIFSKLSRVRVLDLSGLGIMRVPRSIDKLKHLRFLDLSNNKGIEFLLDSIIKLQNLQTLYLNNCERLKQLPKHIKKLVSLQNLYLQGCVGLTHMPRGIGQLTALENLSVFMVAKDMGVSKRSGGLGELRDLNKLGGNLEIMNLRYVKNPASEFEAAANLKEKQRLQSLTLSWKLGFRYDNNSDGGPDDVENDEEMSLEELRPHINLKWLIVSGCGRLLFPSWISSLTNLVGLRIDNCKKCQHFPPLDQFPSLKRLTIKNLTDLEYIESGISCDDALLFPSLESLRLLNCTNLKGWRRDTSTPQLLQFHCLYYLEIKSCPNLTSMPLIPSVQHLVLINASKKSLEDMLKMKISVSQSISSCSSVSPSQLKILQIENIEDLEVLPEDLWHLPSLEGLLIKACEELDLSDDIQWQYLRSLREFQLINMNKLAFLPRDFNMFPLYANSQLKVVLI</sequence>
<proteinExistence type="predicted"/>
<dbReference type="InterPro" id="IPR056789">
    <property type="entry name" value="LRR_R13L1-DRL21"/>
</dbReference>
<protein>
    <recommendedName>
        <fullName evidence="1">R13L1/DRL21-like LRR repeat region domain-containing protein</fullName>
    </recommendedName>
</protein>
<dbReference type="PANTHER" id="PTHR47186:SF13">
    <property type="entry name" value="DISEASE RESISTANCE PROTEIN RGA3"/>
    <property type="match status" value="1"/>
</dbReference>
<dbReference type="SUPFAM" id="SSF52058">
    <property type="entry name" value="L domain-like"/>
    <property type="match status" value="1"/>
</dbReference>
<name>A0A6A6N238_HEVBR</name>
<organism evidence="2 3">
    <name type="scientific">Hevea brasiliensis</name>
    <name type="common">Para rubber tree</name>
    <name type="synonym">Siphonia brasiliensis</name>
    <dbReference type="NCBI Taxonomy" id="3981"/>
    <lineage>
        <taxon>Eukaryota</taxon>
        <taxon>Viridiplantae</taxon>
        <taxon>Streptophyta</taxon>
        <taxon>Embryophyta</taxon>
        <taxon>Tracheophyta</taxon>
        <taxon>Spermatophyta</taxon>
        <taxon>Magnoliopsida</taxon>
        <taxon>eudicotyledons</taxon>
        <taxon>Gunneridae</taxon>
        <taxon>Pentapetalae</taxon>
        <taxon>rosids</taxon>
        <taxon>fabids</taxon>
        <taxon>Malpighiales</taxon>
        <taxon>Euphorbiaceae</taxon>
        <taxon>Crotonoideae</taxon>
        <taxon>Micrandreae</taxon>
        <taxon>Hevea</taxon>
    </lineage>
</organism>
<evidence type="ECO:0000313" key="3">
    <source>
        <dbReference type="Proteomes" id="UP000467840"/>
    </source>
</evidence>
<dbReference type="Gene3D" id="3.80.10.10">
    <property type="entry name" value="Ribonuclease Inhibitor"/>
    <property type="match status" value="2"/>
</dbReference>
<dbReference type="InterPro" id="IPR032675">
    <property type="entry name" value="LRR_dom_sf"/>
</dbReference>
<dbReference type="AlphaFoldDB" id="A0A6A6N238"/>
<evidence type="ECO:0000259" key="1">
    <source>
        <dbReference type="Pfam" id="PF25019"/>
    </source>
</evidence>
<keyword evidence="3" id="KW-1185">Reference proteome</keyword>
<dbReference type="PANTHER" id="PTHR47186">
    <property type="entry name" value="LEUCINE-RICH REPEAT-CONTAINING PROTEIN 57"/>
    <property type="match status" value="1"/>
</dbReference>
<evidence type="ECO:0000313" key="2">
    <source>
        <dbReference type="EMBL" id="KAF2319477.1"/>
    </source>
</evidence>
<dbReference type="Pfam" id="PF25019">
    <property type="entry name" value="LRR_R13L1-DRL21"/>
    <property type="match status" value="1"/>
</dbReference>
<dbReference type="EMBL" id="JAAGAX010000003">
    <property type="protein sequence ID" value="KAF2319477.1"/>
    <property type="molecule type" value="Genomic_DNA"/>
</dbReference>
<dbReference type="Proteomes" id="UP000467840">
    <property type="component" value="Chromosome 10"/>
</dbReference>
<feature type="domain" description="R13L1/DRL21-like LRR repeat region" evidence="1">
    <location>
        <begin position="201"/>
        <end position="336"/>
    </location>
</feature>
<reference evidence="2 3" key="1">
    <citation type="journal article" date="2020" name="Mol. Plant">
        <title>The Chromosome-Based Rubber Tree Genome Provides New Insights into Spurge Genome Evolution and Rubber Biosynthesis.</title>
        <authorList>
            <person name="Liu J."/>
            <person name="Shi C."/>
            <person name="Shi C.C."/>
            <person name="Li W."/>
            <person name="Zhang Q.J."/>
            <person name="Zhang Y."/>
            <person name="Li K."/>
            <person name="Lu H.F."/>
            <person name="Shi C."/>
            <person name="Zhu S.T."/>
            <person name="Xiao Z.Y."/>
            <person name="Nan H."/>
            <person name="Yue Y."/>
            <person name="Zhu X.G."/>
            <person name="Wu Y."/>
            <person name="Hong X.N."/>
            <person name="Fan G.Y."/>
            <person name="Tong Y."/>
            <person name="Zhang D."/>
            <person name="Mao C.L."/>
            <person name="Liu Y.L."/>
            <person name="Hao S.J."/>
            <person name="Liu W.Q."/>
            <person name="Lv M.Q."/>
            <person name="Zhang H.B."/>
            <person name="Liu Y."/>
            <person name="Hu-Tang G.R."/>
            <person name="Wang J.P."/>
            <person name="Wang J.H."/>
            <person name="Sun Y.H."/>
            <person name="Ni S.B."/>
            <person name="Chen W.B."/>
            <person name="Zhang X.C."/>
            <person name="Jiao Y.N."/>
            <person name="Eichler E.E."/>
            <person name="Li G.H."/>
            <person name="Liu X."/>
            <person name="Gao L.Z."/>
        </authorList>
    </citation>
    <scope>NUCLEOTIDE SEQUENCE [LARGE SCALE GENOMIC DNA]</scope>
    <source>
        <strain evidence="3">cv. GT1</strain>
        <tissue evidence="2">Leaf</tissue>
    </source>
</reference>
<gene>
    <name evidence="2" type="ORF">GH714_016201</name>
</gene>